<name>A0ABN3TNH9_9ACTN</name>
<organism evidence="2 3">
    <name type="scientific">Streptomyces luteosporeus</name>
    <dbReference type="NCBI Taxonomy" id="173856"/>
    <lineage>
        <taxon>Bacteria</taxon>
        <taxon>Bacillati</taxon>
        <taxon>Actinomycetota</taxon>
        <taxon>Actinomycetes</taxon>
        <taxon>Kitasatosporales</taxon>
        <taxon>Streptomycetaceae</taxon>
        <taxon>Streptomyces</taxon>
    </lineage>
</organism>
<evidence type="ECO:0000313" key="3">
    <source>
        <dbReference type="Proteomes" id="UP001500886"/>
    </source>
</evidence>
<reference evidence="2 3" key="1">
    <citation type="journal article" date="2019" name="Int. J. Syst. Evol. Microbiol.">
        <title>The Global Catalogue of Microorganisms (GCM) 10K type strain sequencing project: providing services to taxonomists for standard genome sequencing and annotation.</title>
        <authorList>
            <consortium name="The Broad Institute Genomics Platform"/>
            <consortium name="The Broad Institute Genome Sequencing Center for Infectious Disease"/>
            <person name="Wu L."/>
            <person name="Ma J."/>
        </authorList>
    </citation>
    <scope>NUCLEOTIDE SEQUENCE [LARGE SCALE GENOMIC DNA]</scope>
    <source>
        <strain evidence="2 3">JCM 4542</strain>
    </source>
</reference>
<dbReference type="EMBL" id="BAAASL010000004">
    <property type="protein sequence ID" value="GAA2711500.1"/>
    <property type="molecule type" value="Genomic_DNA"/>
</dbReference>
<keyword evidence="3" id="KW-1185">Reference proteome</keyword>
<gene>
    <name evidence="2" type="ORF">GCM10010315_13510</name>
</gene>
<dbReference type="Proteomes" id="UP001500886">
    <property type="component" value="Unassembled WGS sequence"/>
</dbReference>
<comment type="caution">
    <text evidence="2">The sequence shown here is derived from an EMBL/GenBank/DDBJ whole genome shotgun (WGS) entry which is preliminary data.</text>
</comment>
<evidence type="ECO:0000256" key="1">
    <source>
        <dbReference type="SAM" id="MobiDB-lite"/>
    </source>
</evidence>
<accession>A0ABN3TNH9</accession>
<feature type="region of interest" description="Disordered" evidence="1">
    <location>
        <begin position="70"/>
        <end position="100"/>
    </location>
</feature>
<evidence type="ECO:0000313" key="2">
    <source>
        <dbReference type="EMBL" id="GAA2711500.1"/>
    </source>
</evidence>
<protein>
    <submittedName>
        <fullName evidence="2">Uncharacterized protein</fullName>
    </submittedName>
</protein>
<sequence length="100" mass="11226">MALLFEGLREGRAHPPAPHDHDVHYDCPMLRTTALTCTNNLLTTFFPICWPRELPVRGYAAARPVVACAPRRRMPPPYPQRSGERAPGPPTGQVIKDDRK</sequence>
<proteinExistence type="predicted"/>